<feature type="transmembrane region" description="Helical" evidence="14">
    <location>
        <begin position="169"/>
        <end position="192"/>
    </location>
</feature>
<feature type="transmembrane region" description="Helical" evidence="14">
    <location>
        <begin position="212"/>
        <end position="239"/>
    </location>
</feature>
<keyword evidence="3 12" id="KW-0813">Transport</keyword>
<gene>
    <name evidence="16" type="primary">gspF</name>
    <name evidence="16" type="ORF">HBO18_01885</name>
</gene>
<evidence type="ECO:0000313" key="17">
    <source>
        <dbReference type="Proteomes" id="UP000583279"/>
    </source>
</evidence>
<keyword evidence="10 14" id="KW-1133">Transmembrane helix</keyword>
<name>A0A7Y1LB46_9PSED</name>
<reference evidence="16 17" key="1">
    <citation type="journal article" date="2020" name="Front. Microbiol.">
        <title>Genetic Organization of the aprX-lipA2 Operon Affects the Proteolytic Potential of Pseudomonas Species in Milk.</title>
        <authorList>
            <person name="Maier C."/>
            <person name="Huptas C."/>
            <person name="von Neubeck M."/>
            <person name="Scherer S."/>
            <person name="Wenning M."/>
            <person name="Lucking G."/>
        </authorList>
    </citation>
    <scope>NUCLEOTIDE SEQUENCE [LARGE SCALE GENOMIC DNA]</scope>
    <source>
        <strain evidence="16 17">WS 4997</strain>
    </source>
</reference>
<dbReference type="InterPro" id="IPR011850">
    <property type="entry name" value="T2SS_GspF"/>
</dbReference>
<dbReference type="PRINTS" id="PR00812">
    <property type="entry name" value="BCTERIALGSPF"/>
</dbReference>
<dbReference type="PANTHER" id="PTHR30012:SF7">
    <property type="entry name" value="PROTEIN TRANSPORT PROTEIN HOFC HOMOLOG"/>
    <property type="match status" value="1"/>
</dbReference>
<dbReference type="Pfam" id="PF00482">
    <property type="entry name" value="T2SSF"/>
    <property type="match status" value="2"/>
</dbReference>
<dbReference type="PANTHER" id="PTHR30012">
    <property type="entry name" value="GENERAL SECRETION PATHWAY PROTEIN"/>
    <property type="match status" value="1"/>
</dbReference>
<dbReference type="PROSITE" id="PS00874">
    <property type="entry name" value="T2SP_F"/>
    <property type="match status" value="1"/>
</dbReference>
<evidence type="ECO:0000256" key="4">
    <source>
        <dbReference type="ARBA" id="ARBA00022475"/>
    </source>
</evidence>
<dbReference type="Gene3D" id="1.20.81.30">
    <property type="entry name" value="Type II secretion system (T2SS), domain F"/>
    <property type="match status" value="2"/>
</dbReference>
<sequence>MEQYRYRALDTDNNPVSGNLEANDPQAVATQLQERGLLVLRVQRSSGAPGLSRPLWLHKAHLSREELSRFTQQLATLLGADQPLERALSILIRQPGKPAARQSIERIRDRVKAGQTLSVAMAIEQQPFTALYLSLVHAGETAGVLDETLGQLASYLERMQAIRAKVINALIYPTFLVVGVLGSLVLLLAYVVPQFVPIFNGLGVPVPMLTQFILDLGQFLATYGLHVLAMTFGLAWAVLTYTSRPKGRSKWHQYLLRSRLAGPLLKRLETARFARTLGTLLAQGVPLINALDISRQVANNLTMSDAVKNATVKVKNGHRLSNALDSEQLLPDLAIQMIEVGEESGKLDVMLLKVANIFDDEAQRSIDRLLAALIPSLTIVMAALVAVIMLAIMLPLMTLTSNI</sequence>
<evidence type="ECO:0000256" key="3">
    <source>
        <dbReference type="ARBA" id="ARBA00022448"/>
    </source>
</evidence>
<dbReference type="RefSeq" id="WP_169855183.1">
    <property type="nucleotide sequence ID" value="NZ_JAAQYK010000001.1"/>
</dbReference>
<proteinExistence type="inferred from homology"/>
<dbReference type="EMBL" id="JAAQYK010000001">
    <property type="protein sequence ID" value="NNA42866.1"/>
    <property type="molecule type" value="Genomic_DNA"/>
</dbReference>
<organism evidence="16 17">
    <name type="scientific">Pseudomonas lactis</name>
    <dbReference type="NCBI Taxonomy" id="1615674"/>
    <lineage>
        <taxon>Bacteria</taxon>
        <taxon>Pseudomonadati</taxon>
        <taxon>Pseudomonadota</taxon>
        <taxon>Gammaproteobacteria</taxon>
        <taxon>Pseudomonadales</taxon>
        <taxon>Pseudomonadaceae</taxon>
        <taxon>Pseudomonas</taxon>
    </lineage>
</organism>
<feature type="region of interest" description="Disordered" evidence="13">
    <location>
        <begin position="1"/>
        <end position="20"/>
    </location>
</feature>
<evidence type="ECO:0000256" key="11">
    <source>
        <dbReference type="ARBA" id="ARBA00023136"/>
    </source>
</evidence>
<keyword evidence="7" id="KW-0479">Metal-binding</keyword>
<evidence type="ECO:0000256" key="12">
    <source>
        <dbReference type="RuleBase" id="RU003923"/>
    </source>
</evidence>
<evidence type="ECO:0000256" key="2">
    <source>
        <dbReference type="ARBA" id="ARBA00005745"/>
    </source>
</evidence>
<feature type="compositionally biased region" description="Basic and acidic residues" evidence="13">
    <location>
        <begin position="1"/>
        <end position="10"/>
    </location>
</feature>
<dbReference type="GO" id="GO:0015627">
    <property type="term" value="C:type II protein secretion system complex"/>
    <property type="evidence" value="ECO:0007669"/>
    <property type="project" value="InterPro"/>
</dbReference>
<dbReference type="AlphaFoldDB" id="A0A7Y1LB46"/>
<evidence type="ECO:0000259" key="15">
    <source>
        <dbReference type="Pfam" id="PF00482"/>
    </source>
</evidence>
<accession>A0A7Y1LB46</accession>
<evidence type="ECO:0000256" key="1">
    <source>
        <dbReference type="ARBA" id="ARBA00004429"/>
    </source>
</evidence>
<dbReference type="InterPro" id="IPR001992">
    <property type="entry name" value="T2SS_GspF/T4SS_PilC_CS"/>
</dbReference>
<evidence type="ECO:0000256" key="9">
    <source>
        <dbReference type="ARBA" id="ARBA00022927"/>
    </source>
</evidence>
<feature type="domain" description="Type II secretion system protein GspF" evidence="15">
    <location>
        <begin position="70"/>
        <end position="193"/>
    </location>
</feature>
<keyword evidence="8" id="KW-0106">Calcium</keyword>
<protein>
    <submittedName>
        <fullName evidence="16">Type II secretion system inner membrane protein GspF</fullName>
    </submittedName>
</protein>
<keyword evidence="6 12" id="KW-0812">Transmembrane</keyword>
<evidence type="ECO:0000256" key="14">
    <source>
        <dbReference type="SAM" id="Phobius"/>
    </source>
</evidence>
<keyword evidence="5" id="KW-0997">Cell inner membrane</keyword>
<keyword evidence="9" id="KW-0653">Protein transport</keyword>
<dbReference type="InterPro" id="IPR042094">
    <property type="entry name" value="T2SS_GspF_sf"/>
</dbReference>
<comment type="similarity">
    <text evidence="2 12">Belongs to the GSP F family.</text>
</comment>
<feature type="transmembrane region" description="Helical" evidence="14">
    <location>
        <begin position="369"/>
        <end position="394"/>
    </location>
</feature>
<evidence type="ECO:0000313" key="16">
    <source>
        <dbReference type="EMBL" id="NNA42866.1"/>
    </source>
</evidence>
<dbReference type="InterPro" id="IPR018076">
    <property type="entry name" value="T2SS_GspF_dom"/>
</dbReference>
<dbReference type="Proteomes" id="UP000583279">
    <property type="component" value="Unassembled WGS sequence"/>
</dbReference>
<evidence type="ECO:0000256" key="13">
    <source>
        <dbReference type="SAM" id="MobiDB-lite"/>
    </source>
</evidence>
<evidence type="ECO:0000256" key="8">
    <source>
        <dbReference type="ARBA" id="ARBA00022837"/>
    </source>
</evidence>
<feature type="domain" description="Type II secretion system protein GspF" evidence="15">
    <location>
        <begin position="273"/>
        <end position="395"/>
    </location>
</feature>
<keyword evidence="4" id="KW-1003">Cell membrane</keyword>
<evidence type="ECO:0000256" key="7">
    <source>
        <dbReference type="ARBA" id="ARBA00022723"/>
    </source>
</evidence>
<evidence type="ECO:0000256" key="5">
    <source>
        <dbReference type="ARBA" id="ARBA00022519"/>
    </source>
</evidence>
<dbReference type="GO" id="GO:0046872">
    <property type="term" value="F:metal ion binding"/>
    <property type="evidence" value="ECO:0007669"/>
    <property type="project" value="UniProtKB-KW"/>
</dbReference>
<evidence type="ECO:0000256" key="10">
    <source>
        <dbReference type="ARBA" id="ARBA00022989"/>
    </source>
</evidence>
<dbReference type="GO" id="GO:0005886">
    <property type="term" value="C:plasma membrane"/>
    <property type="evidence" value="ECO:0007669"/>
    <property type="project" value="UniProtKB-SubCell"/>
</dbReference>
<dbReference type="FunFam" id="1.20.81.30:FF:000001">
    <property type="entry name" value="Type II secretion system protein F"/>
    <property type="match status" value="2"/>
</dbReference>
<evidence type="ECO:0000256" key="6">
    <source>
        <dbReference type="ARBA" id="ARBA00022692"/>
    </source>
</evidence>
<comment type="caution">
    <text evidence="16">The sequence shown here is derived from an EMBL/GenBank/DDBJ whole genome shotgun (WGS) entry which is preliminary data.</text>
</comment>
<dbReference type="InterPro" id="IPR003004">
    <property type="entry name" value="GspF/PilC"/>
</dbReference>
<dbReference type="NCBIfam" id="TIGR02120">
    <property type="entry name" value="GspF"/>
    <property type="match status" value="1"/>
</dbReference>
<dbReference type="GO" id="GO:0015628">
    <property type="term" value="P:protein secretion by the type II secretion system"/>
    <property type="evidence" value="ECO:0007669"/>
    <property type="project" value="InterPro"/>
</dbReference>
<comment type="subcellular location">
    <subcellularLocation>
        <location evidence="1 12">Cell inner membrane</location>
        <topology evidence="1 12">Multi-pass membrane protein</topology>
    </subcellularLocation>
</comment>
<keyword evidence="11 14" id="KW-0472">Membrane</keyword>